<dbReference type="SUPFAM" id="SSF52172">
    <property type="entry name" value="CheY-like"/>
    <property type="match status" value="1"/>
</dbReference>
<feature type="domain" description="Response regulatory" evidence="6">
    <location>
        <begin position="3"/>
        <end position="120"/>
    </location>
</feature>
<evidence type="ECO:0000313" key="8">
    <source>
        <dbReference type="Proteomes" id="UP000190188"/>
    </source>
</evidence>
<keyword evidence="1" id="KW-0805">Transcription regulation</keyword>
<dbReference type="PANTHER" id="PTHR43280:SF10">
    <property type="entry name" value="REGULATORY PROTEIN POCR"/>
    <property type="match status" value="1"/>
</dbReference>
<evidence type="ECO:0000256" key="1">
    <source>
        <dbReference type="ARBA" id="ARBA00023015"/>
    </source>
</evidence>
<dbReference type="PRINTS" id="PR00032">
    <property type="entry name" value="HTHARAC"/>
</dbReference>
<evidence type="ECO:0000256" key="3">
    <source>
        <dbReference type="ARBA" id="ARBA00023163"/>
    </source>
</evidence>
<dbReference type="SMART" id="SM00448">
    <property type="entry name" value="REC"/>
    <property type="match status" value="1"/>
</dbReference>
<keyword evidence="3" id="KW-0804">Transcription</keyword>
<dbReference type="InterPro" id="IPR009057">
    <property type="entry name" value="Homeodomain-like_sf"/>
</dbReference>
<dbReference type="Proteomes" id="UP000190188">
    <property type="component" value="Unassembled WGS sequence"/>
</dbReference>
<dbReference type="CDD" id="cd17536">
    <property type="entry name" value="REC_YesN-like"/>
    <property type="match status" value="1"/>
</dbReference>
<evidence type="ECO:0000256" key="2">
    <source>
        <dbReference type="ARBA" id="ARBA00023125"/>
    </source>
</evidence>
<keyword evidence="8" id="KW-1185">Reference proteome</keyword>
<accession>A0A1T2XFU3</accession>
<evidence type="ECO:0000313" key="7">
    <source>
        <dbReference type="EMBL" id="OPA78754.1"/>
    </source>
</evidence>
<sequence>MHKVMLIDDDVPMLKVLQQMIEWDSLNLHVVGSTYSSTKAMQMFQETSPDIVITDIGIPQKSGIELATIFRQQKPDTRVIFLTCHEDFHYAQQAVKLNADDYLLKDKLTAEQLEQSLVKSIRLLKSKPMAIEQEVSNYNRELFKQGLLQKAMSGAHAKSTVGYAAQLGISWDYPWFMLGLVHIQYSSYATHYTKSNLPLIYYAIYNIAIEVSAFYEGITPFVEQGHLVILYNYRLDLAHNASSRMQSYMQELCYKCCEFLKLQVSLLVMPDKLELGTLGSAYHQLVQEKKEFYKAKDLKVIDRNDLQQHVFFPMPQGFLDPYKSDLERAILKNDQEVMKSIVSRIEMTAEESRIEPVELVRELSMTLRSMELMFSRWKSNEEIYVYLSSARSLKDVMTLVLRKLEHIAQYRQQGSGPVIKEPKLQVIQQYIDQHLSDNITSIDIARYLYLNSSYFSRYFKRLTGINFTDYVHQYKMKIATNMLKSSSQSLESLAMGLGYSDRTYFSKVFKKYVGTTPSEYKTRNATHRSIK</sequence>
<dbReference type="AlphaFoldDB" id="A0A1T2XFU3"/>
<protein>
    <submittedName>
        <fullName evidence="7">DNA-binding response regulator</fullName>
    </submittedName>
</protein>
<dbReference type="PANTHER" id="PTHR43280">
    <property type="entry name" value="ARAC-FAMILY TRANSCRIPTIONAL REGULATOR"/>
    <property type="match status" value="1"/>
</dbReference>
<dbReference type="GO" id="GO:0003700">
    <property type="term" value="F:DNA-binding transcription factor activity"/>
    <property type="evidence" value="ECO:0007669"/>
    <property type="project" value="InterPro"/>
</dbReference>
<dbReference type="GO" id="GO:0043565">
    <property type="term" value="F:sequence-specific DNA binding"/>
    <property type="evidence" value="ECO:0007669"/>
    <property type="project" value="InterPro"/>
</dbReference>
<dbReference type="InterPro" id="IPR011006">
    <property type="entry name" value="CheY-like_superfamily"/>
</dbReference>
<dbReference type="GO" id="GO:0000160">
    <property type="term" value="P:phosphorelay signal transduction system"/>
    <property type="evidence" value="ECO:0007669"/>
    <property type="project" value="InterPro"/>
</dbReference>
<dbReference type="STRING" id="1324314.BVG16_10515"/>
<dbReference type="InterPro" id="IPR018060">
    <property type="entry name" value="HTH_AraC"/>
</dbReference>
<dbReference type="PROSITE" id="PS01124">
    <property type="entry name" value="HTH_ARAC_FAMILY_2"/>
    <property type="match status" value="1"/>
</dbReference>
<organism evidence="7 8">
    <name type="scientific">Paenibacillus selenitireducens</name>
    <dbReference type="NCBI Taxonomy" id="1324314"/>
    <lineage>
        <taxon>Bacteria</taxon>
        <taxon>Bacillati</taxon>
        <taxon>Bacillota</taxon>
        <taxon>Bacilli</taxon>
        <taxon>Bacillales</taxon>
        <taxon>Paenibacillaceae</taxon>
        <taxon>Paenibacillus</taxon>
    </lineage>
</organism>
<dbReference type="Pfam" id="PF00072">
    <property type="entry name" value="Response_reg"/>
    <property type="match status" value="1"/>
</dbReference>
<dbReference type="PROSITE" id="PS00041">
    <property type="entry name" value="HTH_ARAC_FAMILY_1"/>
    <property type="match status" value="1"/>
</dbReference>
<name>A0A1T2XFU3_9BACL</name>
<dbReference type="InterPro" id="IPR001789">
    <property type="entry name" value="Sig_transdc_resp-reg_receiver"/>
</dbReference>
<gene>
    <name evidence="7" type="ORF">BVG16_10515</name>
</gene>
<dbReference type="SUPFAM" id="SSF46689">
    <property type="entry name" value="Homeodomain-like"/>
    <property type="match status" value="2"/>
</dbReference>
<dbReference type="Gene3D" id="3.40.50.2300">
    <property type="match status" value="1"/>
</dbReference>
<dbReference type="PROSITE" id="PS50110">
    <property type="entry name" value="RESPONSE_REGULATORY"/>
    <property type="match status" value="1"/>
</dbReference>
<keyword evidence="4" id="KW-0597">Phosphoprotein</keyword>
<dbReference type="EMBL" id="MSZX01000004">
    <property type="protein sequence ID" value="OPA78754.1"/>
    <property type="molecule type" value="Genomic_DNA"/>
</dbReference>
<dbReference type="Gene3D" id="1.10.10.60">
    <property type="entry name" value="Homeodomain-like"/>
    <property type="match status" value="2"/>
</dbReference>
<evidence type="ECO:0000256" key="4">
    <source>
        <dbReference type="PROSITE-ProRule" id="PRU00169"/>
    </source>
</evidence>
<reference evidence="7 8" key="1">
    <citation type="submission" date="2017-01" db="EMBL/GenBank/DDBJ databases">
        <title>Genome analysis of Paenibacillus selenitrireducens ES3-24.</title>
        <authorList>
            <person name="Xu D."/>
            <person name="Yao R."/>
            <person name="Zheng S."/>
        </authorList>
    </citation>
    <scope>NUCLEOTIDE SEQUENCE [LARGE SCALE GENOMIC DNA]</scope>
    <source>
        <strain evidence="7 8">ES3-24</strain>
    </source>
</reference>
<feature type="modified residue" description="4-aspartylphosphate" evidence="4">
    <location>
        <position position="55"/>
    </location>
</feature>
<comment type="caution">
    <text evidence="7">The sequence shown here is derived from an EMBL/GenBank/DDBJ whole genome shotgun (WGS) entry which is preliminary data.</text>
</comment>
<dbReference type="SMART" id="SM00342">
    <property type="entry name" value="HTH_ARAC"/>
    <property type="match status" value="1"/>
</dbReference>
<dbReference type="InterPro" id="IPR020449">
    <property type="entry name" value="Tscrpt_reg_AraC-type_HTH"/>
</dbReference>
<dbReference type="Pfam" id="PF12833">
    <property type="entry name" value="HTH_18"/>
    <property type="match status" value="1"/>
</dbReference>
<proteinExistence type="predicted"/>
<dbReference type="InterPro" id="IPR018062">
    <property type="entry name" value="HTH_AraC-typ_CS"/>
</dbReference>
<feature type="domain" description="HTH araC/xylS-type" evidence="5">
    <location>
        <begin position="425"/>
        <end position="523"/>
    </location>
</feature>
<evidence type="ECO:0000259" key="6">
    <source>
        <dbReference type="PROSITE" id="PS50110"/>
    </source>
</evidence>
<keyword evidence="2 7" id="KW-0238">DNA-binding</keyword>
<evidence type="ECO:0000259" key="5">
    <source>
        <dbReference type="PROSITE" id="PS01124"/>
    </source>
</evidence>
<dbReference type="OrthoDB" id="342399at2"/>